<evidence type="ECO:0008006" key="3">
    <source>
        <dbReference type="Google" id="ProtNLM"/>
    </source>
</evidence>
<reference evidence="1 2" key="1">
    <citation type="journal article" date="2022" name="Microbiol. Resour. Announc.">
        <title>Complete Genome Sequences of Thermus Strains Isolated from Senami Hot Spring in Japan.</title>
        <authorList>
            <person name="Miyazaki K."/>
        </authorList>
    </citation>
    <scope>NUCLEOTIDE SEQUENCE [LARGE SCALE GENOMIC DNA]</scope>
    <source>
        <strain evidence="1 2">SNM4-1</strain>
    </source>
</reference>
<accession>A0ABM7XHP7</accession>
<sequence>MIRVIVRPLLPPEPRISARVLPQYLHWQLGRYRERLVSGPGGLGRGRLWVPELEGEQHNLILTQFYDSLIPTYGFIGSSQYAVVGTGSTPPDAAQTGLVAETARTNSVPSGESNGIGYVSPGVYDIRRVLEFTEAQVGNKNLTEWGFSPLSTAGANLMTRELFRDGLGNPIVITPDSDQRLRLIYRYRITLSPTTPQAVSVNVNGIGTRTGVFGLTANRYGYNSSGGGFTYAGITFPFWTGTPYGRVYGGDMFAAECLAKGGDLSSGWTQGRLEAAYDDAAVSTNYGTNSDFLHNGTKGLTYLAASGRSRSANILLSSNEWNGTIKSVVLSAGRDSYNAVPTVYLVFDAGQEITKDNLHKLFIGNWVLTWGP</sequence>
<dbReference type="Proteomes" id="UP000831120">
    <property type="component" value="Chromosome"/>
</dbReference>
<organism evidence="1 2">
    <name type="scientific">Thermus brockianus</name>
    <dbReference type="NCBI Taxonomy" id="56956"/>
    <lineage>
        <taxon>Bacteria</taxon>
        <taxon>Thermotogati</taxon>
        <taxon>Deinococcota</taxon>
        <taxon>Deinococci</taxon>
        <taxon>Thermales</taxon>
        <taxon>Thermaceae</taxon>
        <taxon>Thermus</taxon>
    </lineage>
</organism>
<proteinExistence type="predicted"/>
<evidence type="ECO:0000313" key="2">
    <source>
        <dbReference type="Proteomes" id="UP000831120"/>
    </source>
</evidence>
<evidence type="ECO:0000313" key="1">
    <source>
        <dbReference type="EMBL" id="BDG15797.1"/>
    </source>
</evidence>
<protein>
    <recommendedName>
        <fullName evidence="3">Virion structural protein</fullName>
    </recommendedName>
</protein>
<gene>
    <name evidence="1" type="ORF">TbrSNM41_05310</name>
</gene>
<keyword evidence="2" id="KW-1185">Reference proteome</keyword>
<dbReference type="EMBL" id="AP025593">
    <property type="protein sequence ID" value="BDG15797.1"/>
    <property type="molecule type" value="Genomic_DNA"/>
</dbReference>
<name>A0ABM7XHP7_THEBO</name>